<proteinExistence type="predicted"/>
<dbReference type="EMBL" id="CYXR01000003">
    <property type="protein sequence ID" value="CUM76991.1"/>
    <property type="molecule type" value="Genomic_DNA"/>
</dbReference>
<protein>
    <submittedName>
        <fullName evidence="1">Uncharacterized protein</fullName>
    </submittedName>
</protein>
<dbReference type="AlphaFoldDB" id="A0A173RGK7"/>
<dbReference type="RefSeq" id="WP_055155756.1">
    <property type="nucleotide sequence ID" value="NZ_CYXR01000003.1"/>
</dbReference>
<reference evidence="1 2" key="1">
    <citation type="submission" date="2015-09" db="EMBL/GenBank/DDBJ databases">
        <authorList>
            <consortium name="Pathogen Informatics"/>
        </authorList>
    </citation>
    <scope>NUCLEOTIDE SEQUENCE [LARGE SCALE GENOMIC DNA]</scope>
    <source>
        <strain evidence="1 2">2789STDY5834962</strain>
    </source>
</reference>
<accession>A0A173RGK7</accession>
<evidence type="ECO:0000313" key="1">
    <source>
        <dbReference type="EMBL" id="CUM76991.1"/>
    </source>
</evidence>
<organism evidence="1 2">
    <name type="scientific">Coprococcus comes</name>
    <dbReference type="NCBI Taxonomy" id="410072"/>
    <lineage>
        <taxon>Bacteria</taxon>
        <taxon>Bacillati</taxon>
        <taxon>Bacillota</taxon>
        <taxon>Clostridia</taxon>
        <taxon>Lachnospirales</taxon>
        <taxon>Lachnospiraceae</taxon>
        <taxon>Coprococcus</taxon>
    </lineage>
</organism>
<gene>
    <name evidence="1" type="ORF">ERS852574_00607</name>
</gene>
<dbReference type="Proteomes" id="UP000095727">
    <property type="component" value="Unassembled WGS sequence"/>
</dbReference>
<evidence type="ECO:0000313" key="2">
    <source>
        <dbReference type="Proteomes" id="UP000095727"/>
    </source>
</evidence>
<sequence>MGKLVFGKNGQVHFNNENEKQEAIEYLLTSDNVDFDVHEDNQEQGAWGPEERIHFKSEDGVPDCLKRLMTAGRPGLYGRINCKEFCEELRKEAKRREQ</sequence>
<name>A0A173RGK7_9FIRM</name>